<dbReference type="Proteomes" id="UP000070371">
    <property type="component" value="Chromosome"/>
</dbReference>
<keyword evidence="7" id="KW-1185">Reference proteome</keyword>
<dbReference type="KEGG" id="hat:RC74_15525"/>
<feature type="region of interest" description="Disordered" evidence="4">
    <location>
        <begin position="1"/>
        <end position="30"/>
    </location>
</feature>
<dbReference type="GO" id="GO:0016020">
    <property type="term" value="C:membrane"/>
    <property type="evidence" value="ECO:0007669"/>
    <property type="project" value="InterPro"/>
</dbReference>
<evidence type="ECO:0000256" key="1">
    <source>
        <dbReference type="ARBA" id="ARBA00022500"/>
    </source>
</evidence>
<evidence type="ECO:0000256" key="4">
    <source>
        <dbReference type="SAM" id="MobiDB-lite"/>
    </source>
</evidence>
<sequence length="249" mass="27402">MSISQKFSPPNASKITSYSDGSRSKKNADSFQKDREILDQITLTRSVALQMSLRVMAIIAAPSSKDRDVSIEEFNAYQEKYLKTLGLLFGKDNILDLPQDKLDWIRQIASQDGELRQRVLSCGERIKSLGTRLAEGNIPTYREASQFYEAIFPATYESMNVITEALWGDLELKKGDIDGARQTLTSAFNDIRKISTSIRLTAINASVEAARAGDAGRGFSVIASEVKTHAEGIQAATDNAQSVISTLIN</sequence>
<protein>
    <recommendedName>
        <fullName evidence="5">Methyl-accepting transducer domain-containing protein</fullName>
    </recommendedName>
</protein>
<dbReference type="SUPFAM" id="SSF58104">
    <property type="entry name" value="Methyl-accepting chemotaxis protein (MCP) signaling domain"/>
    <property type="match status" value="1"/>
</dbReference>
<dbReference type="InterPro" id="IPR004089">
    <property type="entry name" value="MCPsignal_dom"/>
</dbReference>
<feature type="compositionally biased region" description="Polar residues" evidence="4">
    <location>
        <begin position="1"/>
        <end position="21"/>
    </location>
</feature>
<dbReference type="PANTHER" id="PTHR43531">
    <property type="entry name" value="PROTEIN ICFG"/>
    <property type="match status" value="1"/>
</dbReference>
<dbReference type="PROSITE" id="PS50111">
    <property type="entry name" value="CHEMOTAXIS_TRANSDUC_2"/>
    <property type="match status" value="1"/>
</dbReference>
<proteinExistence type="inferred from homology"/>
<dbReference type="Gene3D" id="1.10.287.950">
    <property type="entry name" value="Methyl-accepting chemotaxis protein"/>
    <property type="match status" value="1"/>
</dbReference>
<evidence type="ECO:0000313" key="6">
    <source>
        <dbReference type="EMBL" id="AML52494.1"/>
    </source>
</evidence>
<evidence type="ECO:0000256" key="3">
    <source>
        <dbReference type="PROSITE-ProRule" id="PRU00284"/>
    </source>
</evidence>
<keyword evidence="1" id="KW-0145">Chemotaxis</keyword>
<keyword evidence="3" id="KW-0807">Transducer</keyword>
<dbReference type="Pfam" id="PF00015">
    <property type="entry name" value="MCPsignal"/>
    <property type="match status" value="1"/>
</dbReference>
<dbReference type="PANTHER" id="PTHR43531:SF11">
    <property type="entry name" value="METHYL-ACCEPTING CHEMOTAXIS PROTEIN 3"/>
    <property type="match status" value="1"/>
</dbReference>
<reference evidence="6 7" key="1">
    <citation type="submission" date="2016-02" db="EMBL/GenBank/DDBJ databases">
        <title>Complete genome sequence of Halocynthiibacter arcticus PAMC 20958t from arctic marine sediment.</title>
        <authorList>
            <person name="Lee Y.M."/>
            <person name="Baek K."/>
            <person name="Lee H.K."/>
            <person name="Shin S.C."/>
        </authorList>
    </citation>
    <scope>NUCLEOTIDE SEQUENCE [LARGE SCALE GENOMIC DNA]</scope>
    <source>
        <strain evidence="6">PAMC 20958</strain>
    </source>
</reference>
<organism evidence="6 7">
    <name type="scientific">Falsihalocynthiibacter arcticus</name>
    <dbReference type="NCBI Taxonomy" id="1579316"/>
    <lineage>
        <taxon>Bacteria</taxon>
        <taxon>Pseudomonadati</taxon>
        <taxon>Pseudomonadota</taxon>
        <taxon>Alphaproteobacteria</taxon>
        <taxon>Rhodobacterales</taxon>
        <taxon>Roseobacteraceae</taxon>
        <taxon>Falsihalocynthiibacter</taxon>
    </lineage>
</organism>
<dbReference type="GO" id="GO:0006935">
    <property type="term" value="P:chemotaxis"/>
    <property type="evidence" value="ECO:0007669"/>
    <property type="project" value="UniProtKB-KW"/>
</dbReference>
<dbReference type="GO" id="GO:0007165">
    <property type="term" value="P:signal transduction"/>
    <property type="evidence" value="ECO:0007669"/>
    <property type="project" value="UniProtKB-KW"/>
</dbReference>
<feature type="domain" description="Methyl-accepting transducer" evidence="5">
    <location>
        <begin position="176"/>
        <end position="249"/>
    </location>
</feature>
<dbReference type="EMBL" id="CP014327">
    <property type="protein sequence ID" value="AML52494.1"/>
    <property type="molecule type" value="Genomic_DNA"/>
</dbReference>
<evidence type="ECO:0000256" key="2">
    <source>
        <dbReference type="ARBA" id="ARBA00029447"/>
    </source>
</evidence>
<dbReference type="AlphaFoldDB" id="A0A126V2F1"/>
<gene>
    <name evidence="6" type="ORF">RC74_15525</name>
</gene>
<dbReference type="InterPro" id="IPR051310">
    <property type="entry name" value="MCP_chemotaxis"/>
</dbReference>
<name>A0A126V2F1_9RHOB</name>
<dbReference type="STRING" id="1579316.RC74_15525"/>
<comment type="similarity">
    <text evidence="2">Belongs to the methyl-accepting chemotaxis (MCP) protein family.</text>
</comment>
<evidence type="ECO:0000259" key="5">
    <source>
        <dbReference type="PROSITE" id="PS50111"/>
    </source>
</evidence>
<dbReference type="OrthoDB" id="9765776at2"/>
<evidence type="ECO:0000313" key="7">
    <source>
        <dbReference type="Proteomes" id="UP000070371"/>
    </source>
</evidence>
<dbReference type="RefSeq" id="WP_039004341.1">
    <property type="nucleotide sequence ID" value="NZ_CP014327.1"/>
</dbReference>
<accession>A0A126V2F1</accession>